<dbReference type="InterPro" id="IPR041561">
    <property type="entry name" value="PglD_N"/>
</dbReference>
<reference evidence="5 7" key="2">
    <citation type="submission" date="2017-03" db="EMBL/GenBank/DDBJ databases">
        <title>Complete sequence of Clostridium formicaceticum DSM 92.</title>
        <authorList>
            <person name="Poehlein A."/>
            <person name="Karl M."/>
            <person name="Bengelsdorf F.R."/>
            <person name="Duerre P."/>
            <person name="Daniel R."/>
        </authorList>
    </citation>
    <scope>NUCLEOTIDE SEQUENCE [LARGE SCALE GENOMIC DNA]</scope>
    <source>
        <strain evidence="5 7">DSM 92</strain>
    </source>
</reference>
<dbReference type="RefSeq" id="WP_070965773.1">
    <property type="nucleotide sequence ID" value="NZ_CP017603.1"/>
</dbReference>
<proteinExistence type="predicted"/>
<evidence type="ECO:0000256" key="2">
    <source>
        <dbReference type="PIRSR" id="PIRSR620019-2"/>
    </source>
</evidence>
<dbReference type="EC" id="2.3.1.-" evidence="5"/>
<dbReference type="PANTHER" id="PTHR43300">
    <property type="entry name" value="ACETYLTRANSFERASE"/>
    <property type="match status" value="1"/>
</dbReference>
<dbReference type="Proteomes" id="UP000177894">
    <property type="component" value="Chromosome"/>
</dbReference>
<dbReference type="CDD" id="cd03360">
    <property type="entry name" value="LbH_AT_putative"/>
    <property type="match status" value="1"/>
</dbReference>
<dbReference type="InterPro" id="IPR020019">
    <property type="entry name" value="AcTrfase_PglD-like"/>
</dbReference>
<accession>A0AAC9WET2</accession>
<evidence type="ECO:0000259" key="3">
    <source>
        <dbReference type="Pfam" id="PF17836"/>
    </source>
</evidence>
<feature type="site" description="Increases basicity of active site His" evidence="1">
    <location>
        <position position="145"/>
    </location>
</feature>
<feature type="domain" description="PglD N-terminal" evidence="3">
    <location>
        <begin position="3"/>
        <end position="89"/>
    </location>
</feature>
<sequence>MKKLLIAGVGGFGREVFQWASDFQNKTPKWREIKFLIKSLQEKDDLALIEQFHLPYETEEEIKLSNKEEIEIVCAIGDPNLKLSVCNELEKMGLNFVTLIHPTAVVGRDCEIGKGVIICPGAVITTNVKIGNFVSINCLSSIGHDVVVEEGCTISSQCDITGSVYIERGVFLGSGARILPKGRVGRYAKVGAGSVVLRRVKPNSTVFGNPAREI</sequence>
<dbReference type="SUPFAM" id="SSF51161">
    <property type="entry name" value="Trimeric LpxA-like enzymes"/>
    <property type="match status" value="1"/>
</dbReference>
<dbReference type="InterPro" id="IPR011004">
    <property type="entry name" value="Trimer_LpxA-like_sf"/>
</dbReference>
<feature type="active site" description="Proton acceptor" evidence="1">
    <location>
        <position position="144"/>
    </location>
</feature>
<dbReference type="EMBL" id="CP017603">
    <property type="protein sequence ID" value="AOY75650.1"/>
    <property type="molecule type" value="Genomic_DNA"/>
</dbReference>
<keyword evidence="6" id="KW-1185">Reference proteome</keyword>
<dbReference type="PANTHER" id="PTHR43300:SF7">
    <property type="entry name" value="UDP-N-ACETYLBACILLOSAMINE N-ACETYLTRANSFERASE"/>
    <property type="match status" value="1"/>
</dbReference>
<gene>
    <name evidence="5" type="primary">epsM</name>
    <name evidence="4" type="ORF">BJL90_06930</name>
    <name evidence="5" type="ORF">CLFO_02800</name>
</gene>
<keyword evidence="5" id="KW-0012">Acyltransferase</keyword>
<dbReference type="Pfam" id="PF17836">
    <property type="entry name" value="PglD_N"/>
    <property type="match status" value="1"/>
</dbReference>
<evidence type="ECO:0000313" key="4">
    <source>
        <dbReference type="EMBL" id="AOY75650.1"/>
    </source>
</evidence>
<feature type="binding site" evidence="2">
    <location>
        <position position="77"/>
    </location>
    <ligand>
        <name>substrate</name>
    </ligand>
</feature>
<dbReference type="KEGG" id="cfm:BJL90_06930"/>
<dbReference type="EMBL" id="CP020559">
    <property type="protein sequence ID" value="ARE85964.1"/>
    <property type="molecule type" value="Genomic_DNA"/>
</dbReference>
<dbReference type="InterPro" id="IPR050179">
    <property type="entry name" value="Trans_hexapeptide_repeat"/>
</dbReference>
<evidence type="ECO:0000256" key="1">
    <source>
        <dbReference type="PIRSR" id="PIRSR620019-1"/>
    </source>
</evidence>
<dbReference type="InterPro" id="IPR001451">
    <property type="entry name" value="Hexapep"/>
</dbReference>
<dbReference type="Proteomes" id="UP000192478">
    <property type="component" value="Chromosome"/>
</dbReference>
<dbReference type="GO" id="GO:0016746">
    <property type="term" value="F:acyltransferase activity"/>
    <property type="evidence" value="ECO:0007669"/>
    <property type="project" value="UniProtKB-KW"/>
</dbReference>
<name>A0AAC9WET2_9CLOT</name>
<organism evidence="5 7">
    <name type="scientific">Clostridium formicaceticum</name>
    <dbReference type="NCBI Taxonomy" id="1497"/>
    <lineage>
        <taxon>Bacteria</taxon>
        <taxon>Bacillati</taxon>
        <taxon>Bacillota</taxon>
        <taxon>Clostridia</taxon>
        <taxon>Eubacteriales</taxon>
        <taxon>Clostridiaceae</taxon>
        <taxon>Clostridium</taxon>
    </lineage>
</organism>
<dbReference type="AlphaFoldDB" id="A0AAC9WET2"/>
<dbReference type="Gene3D" id="3.40.50.20">
    <property type="match status" value="1"/>
</dbReference>
<dbReference type="Pfam" id="PF00132">
    <property type="entry name" value="Hexapep"/>
    <property type="match status" value="1"/>
</dbReference>
<evidence type="ECO:0000313" key="6">
    <source>
        <dbReference type="Proteomes" id="UP000177894"/>
    </source>
</evidence>
<keyword evidence="5" id="KW-0808">Transferase</keyword>
<reference evidence="4 6" key="1">
    <citation type="submission" date="2016-10" db="EMBL/GenBank/DDBJ databases">
        <title>Complete Genome Sequence of Acetogen Clostridium formicoaceticum ATCC 27076.</title>
        <authorList>
            <person name="Bao T."/>
            <person name="Cheng C."/>
            <person name="Zhao J."/>
            <person name="Yang S.-T."/>
            <person name="Wang J."/>
            <person name="Wang M."/>
        </authorList>
    </citation>
    <scope>NUCLEOTIDE SEQUENCE [LARGE SCALE GENOMIC DNA]</scope>
    <source>
        <strain evidence="4 6">ATCC 27076</strain>
    </source>
</reference>
<protein>
    <submittedName>
        <fullName evidence="5">Acetyltransferase EpsM</fullName>
        <ecNumber evidence="5">2.3.1.-</ecNumber>
    </submittedName>
</protein>
<dbReference type="Gene3D" id="2.160.10.10">
    <property type="entry name" value="Hexapeptide repeat proteins"/>
    <property type="match status" value="1"/>
</dbReference>
<evidence type="ECO:0000313" key="5">
    <source>
        <dbReference type="EMBL" id="ARE85964.1"/>
    </source>
</evidence>
<evidence type="ECO:0000313" key="7">
    <source>
        <dbReference type="Proteomes" id="UP000192478"/>
    </source>
</evidence>
<dbReference type="NCBIfam" id="TIGR03570">
    <property type="entry name" value="NeuD_NnaD"/>
    <property type="match status" value="1"/>
</dbReference>